<feature type="region of interest" description="Disordered" evidence="1">
    <location>
        <begin position="57"/>
        <end position="105"/>
    </location>
</feature>
<accession>A0A0S4M483</accession>
<organism evidence="2 3">
    <name type="scientific">Candidatus Ichthyocystis hellenicum</name>
    <dbReference type="NCBI Taxonomy" id="1561003"/>
    <lineage>
        <taxon>Bacteria</taxon>
        <taxon>Pseudomonadati</taxon>
        <taxon>Pseudomonadota</taxon>
        <taxon>Betaproteobacteria</taxon>
        <taxon>Burkholderiales</taxon>
        <taxon>Candidatus Ichthyocystis</taxon>
    </lineage>
</organism>
<proteinExistence type="predicted"/>
<dbReference type="RefSeq" id="WP_092490579.1">
    <property type="nucleotide sequence ID" value="NZ_LN906597.1"/>
</dbReference>
<dbReference type="EMBL" id="LN906597">
    <property type="protein sequence ID" value="CUT18032.1"/>
    <property type="molecule type" value="Genomic_DNA"/>
</dbReference>
<protein>
    <submittedName>
        <fullName evidence="2">Uncharacterized protein</fullName>
    </submittedName>
</protein>
<feature type="compositionally biased region" description="Polar residues" evidence="1">
    <location>
        <begin position="1"/>
        <end position="34"/>
    </location>
</feature>
<reference evidence="3" key="1">
    <citation type="submission" date="2015-11" db="EMBL/GenBank/DDBJ databases">
        <authorList>
            <person name="Seth-Smith H.M.B."/>
        </authorList>
    </citation>
    <scope>NUCLEOTIDE SEQUENCE [LARGE SCALE GENOMIC DNA]</scope>
    <source>
        <strain evidence="3">2013Ark11</strain>
    </source>
</reference>
<gene>
    <name evidence="2" type="ORF">Ark11_1223</name>
</gene>
<keyword evidence="3" id="KW-1185">Reference proteome</keyword>
<name>A0A0S4M483_9BURK</name>
<evidence type="ECO:0000313" key="3">
    <source>
        <dbReference type="Proteomes" id="UP000198651"/>
    </source>
</evidence>
<feature type="compositionally biased region" description="Polar residues" evidence="1">
    <location>
        <begin position="96"/>
        <end position="105"/>
    </location>
</feature>
<evidence type="ECO:0000256" key="1">
    <source>
        <dbReference type="SAM" id="MobiDB-lite"/>
    </source>
</evidence>
<evidence type="ECO:0000313" key="2">
    <source>
        <dbReference type="EMBL" id="CUT18032.1"/>
    </source>
</evidence>
<sequence length="105" mass="11475">MSINNNRIFDQSQDVNCTNTCSEPGNSLHVNSNSTDDDKREPDSDIVSLMSRLTIHDNEEGACASRTSSNDNESNKGLASLMSSLMLRDNEKSSYAPKTSTANNE</sequence>
<dbReference type="Proteomes" id="UP000198651">
    <property type="component" value="Chromosome I"/>
</dbReference>
<dbReference type="OrthoDB" id="9925686at2"/>
<feature type="region of interest" description="Disordered" evidence="1">
    <location>
        <begin position="1"/>
        <end position="44"/>
    </location>
</feature>
<dbReference type="AlphaFoldDB" id="A0A0S4M483"/>
<feature type="compositionally biased region" description="Polar residues" evidence="1">
    <location>
        <begin position="65"/>
        <end position="83"/>
    </location>
</feature>